<proteinExistence type="predicted"/>
<gene>
    <name evidence="1" type="ORF">ETU09_00505</name>
</gene>
<dbReference type="OrthoDB" id="1450308at2"/>
<dbReference type="AlphaFoldDB" id="A0A563DL32"/>
<reference evidence="1 2" key="1">
    <citation type="submission" date="2019-02" db="EMBL/GenBank/DDBJ databases">
        <title>Apibacter muscae sp. nov.: a novel member of the house fly microbiota.</title>
        <authorList>
            <person name="Park R."/>
        </authorList>
    </citation>
    <scope>NUCLEOTIDE SEQUENCE [LARGE SCALE GENOMIC DNA]</scope>
    <source>
        <strain evidence="1 2">AL1</strain>
    </source>
</reference>
<keyword evidence="2" id="KW-1185">Reference proteome</keyword>
<comment type="caution">
    <text evidence="1">The sequence shown here is derived from an EMBL/GenBank/DDBJ whole genome shotgun (WGS) entry which is preliminary data.</text>
</comment>
<organism evidence="1 2">
    <name type="scientific">Apibacter muscae</name>
    <dbReference type="NCBI Taxonomy" id="2509004"/>
    <lineage>
        <taxon>Bacteria</taxon>
        <taxon>Pseudomonadati</taxon>
        <taxon>Bacteroidota</taxon>
        <taxon>Flavobacteriia</taxon>
        <taxon>Flavobacteriales</taxon>
        <taxon>Weeksellaceae</taxon>
        <taxon>Apibacter</taxon>
    </lineage>
</organism>
<dbReference type="EMBL" id="SELH01000011">
    <property type="protein sequence ID" value="TWP30514.1"/>
    <property type="molecule type" value="Genomic_DNA"/>
</dbReference>
<protein>
    <submittedName>
        <fullName evidence="1">Uncharacterized protein</fullName>
    </submittedName>
</protein>
<evidence type="ECO:0000313" key="2">
    <source>
        <dbReference type="Proteomes" id="UP000319499"/>
    </source>
</evidence>
<evidence type="ECO:0000313" key="1">
    <source>
        <dbReference type="EMBL" id="TWP30514.1"/>
    </source>
</evidence>
<name>A0A563DL32_9FLAO</name>
<sequence>MKSKEELNREAQSFLEQYKQKEVYGTSDGQFFLDKNRAELHARSKKELSVYVFLKDGSTTTEASEDWAEKLKTTEDVNTLIYPELKNMVKGLGLEVENQKQATLIEALEKHKETLNN</sequence>
<dbReference type="RefSeq" id="WP_146291185.1">
    <property type="nucleotide sequence ID" value="NZ_SELH01000011.1"/>
</dbReference>
<dbReference type="Proteomes" id="UP000319499">
    <property type="component" value="Unassembled WGS sequence"/>
</dbReference>
<accession>A0A563DL32</accession>